<feature type="non-terminal residue" evidence="1">
    <location>
        <position position="117"/>
    </location>
</feature>
<keyword evidence="2" id="KW-1185">Reference proteome</keyword>
<gene>
    <name evidence="1" type="ORF">DFP72DRAFT_744537</name>
</gene>
<dbReference type="EMBL" id="JACGCI010000032">
    <property type="protein sequence ID" value="KAF6755020.1"/>
    <property type="molecule type" value="Genomic_DNA"/>
</dbReference>
<accession>A0A8H6HXX4</accession>
<proteinExistence type="predicted"/>
<reference evidence="1 2" key="1">
    <citation type="submission" date="2020-07" db="EMBL/GenBank/DDBJ databases">
        <title>Comparative genomics of pyrophilous fungi reveals a link between fire events and developmental genes.</title>
        <authorList>
            <consortium name="DOE Joint Genome Institute"/>
            <person name="Steindorff A.S."/>
            <person name="Carver A."/>
            <person name="Calhoun S."/>
            <person name="Stillman K."/>
            <person name="Liu H."/>
            <person name="Lipzen A."/>
            <person name="Pangilinan J."/>
            <person name="Labutti K."/>
            <person name="Bruns T.D."/>
            <person name="Grigoriev I.V."/>
        </authorList>
    </citation>
    <scope>NUCLEOTIDE SEQUENCE [LARGE SCALE GENOMIC DNA]</scope>
    <source>
        <strain evidence="1 2">CBS 144469</strain>
    </source>
</reference>
<comment type="caution">
    <text evidence="1">The sequence shown here is derived from an EMBL/GenBank/DDBJ whole genome shotgun (WGS) entry which is preliminary data.</text>
</comment>
<dbReference type="AlphaFoldDB" id="A0A8H6HXX4"/>
<evidence type="ECO:0000313" key="2">
    <source>
        <dbReference type="Proteomes" id="UP000521943"/>
    </source>
</evidence>
<evidence type="ECO:0000313" key="1">
    <source>
        <dbReference type="EMBL" id="KAF6755020.1"/>
    </source>
</evidence>
<sequence>HFTAFTHRVGSDSFEYGDSMHDSPDLAVGHLLQQSLSTKRVPLPSAVVSGTINRQGGSNGGGGSCGVASFNFIQRHITPGRRMWAGSMAREFRDEILGNLIHYSVLSQESVGTANQW</sequence>
<dbReference type="Proteomes" id="UP000521943">
    <property type="component" value="Unassembled WGS sequence"/>
</dbReference>
<name>A0A8H6HXX4_9AGAR</name>
<organism evidence="1 2">
    <name type="scientific">Ephemerocybe angulata</name>
    <dbReference type="NCBI Taxonomy" id="980116"/>
    <lineage>
        <taxon>Eukaryota</taxon>
        <taxon>Fungi</taxon>
        <taxon>Dikarya</taxon>
        <taxon>Basidiomycota</taxon>
        <taxon>Agaricomycotina</taxon>
        <taxon>Agaricomycetes</taxon>
        <taxon>Agaricomycetidae</taxon>
        <taxon>Agaricales</taxon>
        <taxon>Agaricineae</taxon>
        <taxon>Psathyrellaceae</taxon>
        <taxon>Ephemerocybe</taxon>
    </lineage>
</organism>
<feature type="non-terminal residue" evidence="1">
    <location>
        <position position="1"/>
    </location>
</feature>
<protein>
    <submittedName>
        <fullName evidence="1">Uncharacterized protein</fullName>
    </submittedName>
</protein>